<dbReference type="AlphaFoldDB" id="A0A8H5VSY7"/>
<dbReference type="OrthoDB" id="3250044at2759"/>
<dbReference type="InterPro" id="IPR051678">
    <property type="entry name" value="AGP_Transferase"/>
</dbReference>
<accession>A0A8H5VSY7</accession>
<gene>
    <name evidence="3" type="ORF">FTJAE_7215</name>
</gene>
<dbReference type="PANTHER" id="PTHR21310">
    <property type="entry name" value="AMINOGLYCOSIDE PHOSPHOTRANSFERASE-RELATED-RELATED"/>
    <property type="match status" value="1"/>
</dbReference>
<feature type="compositionally biased region" description="Polar residues" evidence="1">
    <location>
        <begin position="1"/>
        <end position="15"/>
    </location>
</feature>
<dbReference type="InterPro" id="IPR011009">
    <property type="entry name" value="Kinase-like_dom_sf"/>
</dbReference>
<feature type="compositionally biased region" description="Basic residues" evidence="1">
    <location>
        <begin position="29"/>
        <end position="38"/>
    </location>
</feature>
<feature type="domain" description="Aminoglycoside phosphotransferase" evidence="2">
    <location>
        <begin position="84"/>
        <end position="275"/>
    </location>
</feature>
<dbReference type="Gene3D" id="3.90.1200.10">
    <property type="match status" value="1"/>
</dbReference>
<dbReference type="Pfam" id="PF01636">
    <property type="entry name" value="APH"/>
    <property type="match status" value="1"/>
</dbReference>
<dbReference type="GeneID" id="59306180"/>
<dbReference type="EMBL" id="JAAQRI010000143">
    <property type="protein sequence ID" value="KAF5633318.1"/>
    <property type="molecule type" value="Genomic_DNA"/>
</dbReference>
<dbReference type="PANTHER" id="PTHR21310:SF58">
    <property type="entry name" value="AMINOGLYCOSIDE PHOSPHOTRANSFERASE DOMAIN-CONTAINING PROTEIN"/>
    <property type="match status" value="1"/>
</dbReference>
<name>A0A8H5VSY7_9HYPO</name>
<dbReference type="GO" id="GO:0016740">
    <property type="term" value="F:transferase activity"/>
    <property type="evidence" value="ECO:0007669"/>
    <property type="project" value="UniProtKB-KW"/>
</dbReference>
<protein>
    <submittedName>
        <fullName evidence="3">Phosphotransferase</fullName>
    </submittedName>
</protein>
<evidence type="ECO:0000313" key="3">
    <source>
        <dbReference type="EMBL" id="KAF5633318.1"/>
    </source>
</evidence>
<dbReference type="SUPFAM" id="SSF56112">
    <property type="entry name" value="Protein kinase-like (PK-like)"/>
    <property type="match status" value="1"/>
</dbReference>
<comment type="caution">
    <text evidence="3">The sequence shown here is derived from an EMBL/GenBank/DDBJ whole genome shotgun (WGS) entry which is preliminary data.</text>
</comment>
<evidence type="ECO:0000313" key="4">
    <source>
        <dbReference type="Proteomes" id="UP000530670"/>
    </source>
</evidence>
<dbReference type="RefSeq" id="XP_037205700.1">
    <property type="nucleotide sequence ID" value="XM_037353910.1"/>
</dbReference>
<feature type="region of interest" description="Disordered" evidence="1">
    <location>
        <begin position="1"/>
        <end position="53"/>
    </location>
</feature>
<reference evidence="3 4" key="1">
    <citation type="submission" date="2020-05" db="EMBL/GenBank/DDBJ databases">
        <title>Identification and distribution of gene clusters putatively required for synthesis of sphingolipid metabolism inhibitors in phylogenetically diverse species of the filamentous fungus Fusarium.</title>
        <authorList>
            <person name="Kim H.-S."/>
            <person name="Busman M."/>
            <person name="Brown D.W."/>
            <person name="Divon H."/>
            <person name="Uhlig S."/>
            <person name="Proctor R.H."/>
        </authorList>
    </citation>
    <scope>NUCLEOTIDE SEQUENCE [LARGE SCALE GENOMIC DNA]</scope>
    <source>
        <strain evidence="3 4">NRRL 66243</strain>
    </source>
</reference>
<organism evidence="3 4">
    <name type="scientific">Fusarium tjaetaba</name>
    <dbReference type="NCBI Taxonomy" id="1567544"/>
    <lineage>
        <taxon>Eukaryota</taxon>
        <taxon>Fungi</taxon>
        <taxon>Dikarya</taxon>
        <taxon>Ascomycota</taxon>
        <taxon>Pezizomycotina</taxon>
        <taxon>Sordariomycetes</taxon>
        <taxon>Hypocreomycetidae</taxon>
        <taxon>Hypocreales</taxon>
        <taxon>Nectriaceae</taxon>
        <taxon>Fusarium</taxon>
        <taxon>Fusarium fujikuroi species complex</taxon>
    </lineage>
</organism>
<sequence length="299" mass="34726">MDPQTPTSATHTVSRSRGKQPGESLYNAKLRKMRKAKGQTRSSDESESEDEIEPGAVVLHKMFNRKVILHADKTVTKSGKRIALGEAEALKVAAQTGIPDPCVREVHTTPDGRGHIRMDYIQGQPLDKLWPDMSVQQKKDITRQLRELVEKMRSLTPPAHLIGACDGIEIRDTRLYFTYHSPPCRDEKAFNEFLLSSLYKHTPPLVREAFSRRLRTNHRVVFTHCDLTPRNILVQDQKIQGLVDWEDSGWYPEYWEYVKFFQRNSDKDWKQYAEDIFPELYHDELVDFIAMSKWQNSQL</sequence>
<dbReference type="CDD" id="cd05120">
    <property type="entry name" value="APH_ChoK_like"/>
    <property type="match status" value="1"/>
</dbReference>
<keyword evidence="4" id="KW-1185">Reference proteome</keyword>
<keyword evidence="3" id="KW-0808">Transferase</keyword>
<proteinExistence type="predicted"/>
<dbReference type="InterPro" id="IPR002575">
    <property type="entry name" value="Aminoglycoside_PTrfase"/>
</dbReference>
<evidence type="ECO:0000256" key="1">
    <source>
        <dbReference type="SAM" id="MobiDB-lite"/>
    </source>
</evidence>
<dbReference type="Proteomes" id="UP000530670">
    <property type="component" value="Unassembled WGS sequence"/>
</dbReference>
<evidence type="ECO:0000259" key="2">
    <source>
        <dbReference type="Pfam" id="PF01636"/>
    </source>
</evidence>